<dbReference type="PROSITE" id="PS50878">
    <property type="entry name" value="RT_POL"/>
    <property type="match status" value="1"/>
</dbReference>
<evidence type="ECO:0000313" key="3">
    <source>
        <dbReference type="EMBL" id="KAJ1525078.1"/>
    </source>
</evidence>
<name>A0AAV7XJY7_9NEOP</name>
<comment type="caution">
    <text evidence="3">The sequence shown here is derived from an EMBL/GenBank/DDBJ whole genome shotgun (WGS) entry which is preliminary data.</text>
</comment>
<keyword evidence="4" id="KW-1185">Reference proteome</keyword>
<evidence type="ECO:0000259" key="2">
    <source>
        <dbReference type="PROSITE" id="PS50878"/>
    </source>
</evidence>
<dbReference type="SUPFAM" id="SSF56672">
    <property type="entry name" value="DNA/RNA polymerases"/>
    <property type="match status" value="1"/>
</dbReference>
<accession>A0AAV7XJY7</accession>
<evidence type="ECO:0000313" key="4">
    <source>
        <dbReference type="Proteomes" id="UP001075354"/>
    </source>
</evidence>
<dbReference type="InterPro" id="IPR000477">
    <property type="entry name" value="RT_dom"/>
</dbReference>
<organism evidence="3 4">
    <name type="scientific">Megalurothrips usitatus</name>
    <name type="common">bean blossom thrips</name>
    <dbReference type="NCBI Taxonomy" id="439358"/>
    <lineage>
        <taxon>Eukaryota</taxon>
        <taxon>Metazoa</taxon>
        <taxon>Ecdysozoa</taxon>
        <taxon>Arthropoda</taxon>
        <taxon>Hexapoda</taxon>
        <taxon>Insecta</taxon>
        <taxon>Pterygota</taxon>
        <taxon>Neoptera</taxon>
        <taxon>Paraneoptera</taxon>
        <taxon>Thysanoptera</taxon>
        <taxon>Terebrantia</taxon>
        <taxon>Thripoidea</taxon>
        <taxon>Thripidae</taxon>
        <taxon>Megalurothrips</taxon>
    </lineage>
</organism>
<sequence>MTPGTHLARLGQPGPIRLTAALIKSTDLRQVLPRTPETDDENPNHSHSYALFIDFKKAYDCIHRPSLYAALAEAGVPATLIAWIRTALEGAQCAVRYRGALSAFFAVVSGLKQGDPLAPILFNLCLECIVGDLHEDQRNPAELRKPLILAFADDIAIVAASKEELVRVATVIKQRAARFGLLISPKTEYMERRQAARERRAAREQQQEDRQQDQDAPDPTDGVP</sequence>
<dbReference type="Pfam" id="PF00078">
    <property type="entry name" value="RVT_1"/>
    <property type="match status" value="1"/>
</dbReference>
<proteinExistence type="predicted"/>
<dbReference type="InterPro" id="IPR043128">
    <property type="entry name" value="Rev_trsase/Diguanyl_cyclase"/>
</dbReference>
<dbReference type="PANTHER" id="PTHR19446">
    <property type="entry name" value="REVERSE TRANSCRIPTASES"/>
    <property type="match status" value="1"/>
</dbReference>
<dbReference type="AlphaFoldDB" id="A0AAV7XJY7"/>
<feature type="domain" description="Reverse transcriptase" evidence="2">
    <location>
        <begin position="1"/>
        <end position="224"/>
    </location>
</feature>
<protein>
    <recommendedName>
        <fullName evidence="2">Reverse transcriptase domain-containing protein</fullName>
    </recommendedName>
</protein>
<dbReference type="Proteomes" id="UP001075354">
    <property type="component" value="Chromosome 8"/>
</dbReference>
<feature type="compositionally biased region" description="Basic and acidic residues" evidence="1">
    <location>
        <begin position="192"/>
        <end position="213"/>
    </location>
</feature>
<gene>
    <name evidence="3" type="ORF">ONE63_009922</name>
</gene>
<dbReference type="EMBL" id="JAPTSV010000008">
    <property type="protein sequence ID" value="KAJ1525078.1"/>
    <property type="molecule type" value="Genomic_DNA"/>
</dbReference>
<feature type="region of interest" description="Disordered" evidence="1">
    <location>
        <begin position="192"/>
        <end position="224"/>
    </location>
</feature>
<evidence type="ECO:0000256" key="1">
    <source>
        <dbReference type="SAM" id="MobiDB-lite"/>
    </source>
</evidence>
<reference evidence="3" key="1">
    <citation type="submission" date="2022-12" db="EMBL/GenBank/DDBJ databases">
        <title>Chromosome-level genome assembly of the bean flower thrips Megalurothrips usitatus.</title>
        <authorList>
            <person name="Ma L."/>
            <person name="Liu Q."/>
            <person name="Li H."/>
            <person name="Cai W."/>
        </authorList>
    </citation>
    <scope>NUCLEOTIDE SEQUENCE</scope>
    <source>
        <strain evidence="3">Cailab_2022a</strain>
    </source>
</reference>
<dbReference type="Gene3D" id="3.30.70.270">
    <property type="match status" value="1"/>
</dbReference>
<dbReference type="InterPro" id="IPR043502">
    <property type="entry name" value="DNA/RNA_pol_sf"/>
</dbReference>
<dbReference type="GO" id="GO:0071897">
    <property type="term" value="P:DNA biosynthetic process"/>
    <property type="evidence" value="ECO:0007669"/>
    <property type="project" value="UniProtKB-ARBA"/>
</dbReference>